<dbReference type="InterPro" id="IPR051940">
    <property type="entry name" value="Chitin_bind-dev_reg"/>
</dbReference>
<dbReference type="PANTHER" id="PTHR23301">
    <property type="entry name" value="CHITIN BINDING PERITROPHIN-A"/>
    <property type="match status" value="1"/>
</dbReference>
<dbReference type="Pfam" id="PF01607">
    <property type="entry name" value="CBM_14"/>
    <property type="match status" value="7"/>
</dbReference>
<feature type="domain" description="Chitin-binding type-2" evidence="8">
    <location>
        <begin position="315"/>
        <end position="368"/>
    </location>
</feature>
<dbReference type="Proteomes" id="UP000835052">
    <property type="component" value="Unassembled WGS sequence"/>
</dbReference>
<evidence type="ECO:0000256" key="2">
    <source>
        <dbReference type="ARBA" id="ARBA00022669"/>
    </source>
</evidence>
<feature type="domain" description="Chitin-binding type-2" evidence="8">
    <location>
        <begin position="148"/>
        <end position="193"/>
    </location>
</feature>
<dbReference type="EMBL" id="CAJGYM010000139">
    <property type="protein sequence ID" value="CAD6198805.1"/>
    <property type="molecule type" value="Genomic_DNA"/>
</dbReference>
<dbReference type="PANTHER" id="PTHR23301:SF0">
    <property type="entry name" value="CHITIN-BINDING TYPE-2 DOMAIN-CONTAINING PROTEIN-RELATED"/>
    <property type="match status" value="1"/>
</dbReference>
<evidence type="ECO:0000256" key="5">
    <source>
        <dbReference type="ARBA" id="ARBA00023157"/>
    </source>
</evidence>
<comment type="caution">
    <text evidence="9">The sequence shown here is derived from an EMBL/GenBank/DDBJ whole genome shotgun (WGS) entry which is preliminary data.</text>
</comment>
<feature type="domain" description="Chitin-binding type-2" evidence="8">
    <location>
        <begin position="581"/>
        <end position="637"/>
    </location>
</feature>
<dbReference type="GO" id="GO:0005576">
    <property type="term" value="C:extracellular region"/>
    <property type="evidence" value="ECO:0007669"/>
    <property type="project" value="InterPro"/>
</dbReference>
<evidence type="ECO:0000313" key="10">
    <source>
        <dbReference type="Proteomes" id="UP000835052"/>
    </source>
</evidence>
<keyword evidence="2" id="KW-0147">Chitin-binding</keyword>
<dbReference type="SUPFAM" id="SSF57625">
    <property type="entry name" value="Invertebrate chitin-binding proteins"/>
    <property type="match status" value="10"/>
</dbReference>
<feature type="domain" description="Chitin-binding type-2" evidence="8">
    <location>
        <begin position="225"/>
        <end position="271"/>
    </location>
</feature>
<evidence type="ECO:0000313" key="9">
    <source>
        <dbReference type="EMBL" id="CAD6198805.1"/>
    </source>
</evidence>
<keyword evidence="5" id="KW-1015">Disulfide bond</keyword>
<proteinExistence type="predicted"/>
<evidence type="ECO:0000256" key="6">
    <source>
        <dbReference type="ARBA" id="ARBA00023180"/>
    </source>
</evidence>
<dbReference type="InterPro" id="IPR036508">
    <property type="entry name" value="Chitin-bd_dom_sf"/>
</dbReference>
<keyword evidence="1" id="KW-0217">Developmental protein</keyword>
<evidence type="ECO:0000256" key="4">
    <source>
        <dbReference type="ARBA" id="ARBA00022737"/>
    </source>
</evidence>
<feature type="compositionally biased region" description="Acidic residues" evidence="7">
    <location>
        <begin position="933"/>
        <end position="955"/>
    </location>
</feature>
<evidence type="ECO:0000256" key="7">
    <source>
        <dbReference type="SAM" id="MobiDB-lite"/>
    </source>
</evidence>
<evidence type="ECO:0000256" key="1">
    <source>
        <dbReference type="ARBA" id="ARBA00022473"/>
    </source>
</evidence>
<feature type="compositionally biased region" description="Low complexity" evidence="7">
    <location>
        <begin position="669"/>
        <end position="681"/>
    </location>
</feature>
<dbReference type="AlphaFoldDB" id="A0A8S1HV36"/>
<sequence>MMRWMLGVTLLDKRRNSWLYEKLKLREVRSEAVKRKWLFAKKIATGEDTWAKKIVEWHPWAKTREEGLHGETNIFLFIFTISLTVIQSYQSPCKPEFSGNLPISPCSREYSICVNGVHQRGQCSEGHVFHDGRCLLEEESAECSISSKFDCSGREDGVYTLGCLNHYITCVAERSISMKCPVGLLYVESANACLESCDATLPTSIDKDSELSRDDSYEPGSENALFDCSGLPDGLHASGCSRFYFHCSNGDTFTMYCPESLVFSPNTGNCDRTCDSTTEYPASDVSSEVPYVQTSTLSLDESTTTTAILLENTSQQACTNGVVSPIGKCSSKFVRCRDNVLEEVQCPSNTVFDTDVLLCVYELPECMIYNDVTGSYSPSVNYLESPFDTPRKRDYEKPLVYSKNPYARDQTALDNPFFVHSGGYRSQRYDSERAVQSPFSVSDRGSRLIENDFADAQGVRRGKLPHGKKHKVSNGGFAYVEDEFRSSRPGYGAKIYNKYSKSNDEYEQIQSEEPVWSNEVSKSAIEEDISNDSLNELNQNSLIQSKSAVLDVEGSGEEIHRRKRRSYNYNDSPRPYRHTYAHVCRSSGRAVAIGLGQCRQDFVYCSVYGWGKKAACPVGDVFDVKESRCVSAQVCGVPISVLAINNPTSPITTPLNNIEAPLTVAPGASSTSSWEVAESSTGAPASASEDLRTTASASVDGYESTTTTPVETNTYLHQETSSQETGFQSSTSTDISLVSIREDSPTQHNICANVPDGPIAIRKCSEEFVHCTNGYAVRQKCPAGLVFDDSRALCDYKYKTGGCGVVEVVATDTVVPQPGHNPCAGKPDGIYAESCSKSYASCYGGQVSSISNCPPQLRFNTATSSCSLPAENSACSAYQEQEERNVTLGSIVSGSTAGGPQNYSSTYSSSSDNNYQSSTPSSYKETMGSIVEEREEVENLSEGEESSATPLDDEADSKCTPGTTSALGFCFRAYLRCTPKNVFSLAQCPMGKNFDETTLRCVLFEKCGKVVRHQEASTRPTLQDRACTRLPDNATVSLGVCRSSYSKCLQGKPYKQYCYHAEVYSDEQKKCVSREAAYCKEPSPTVVHVPRYSESHNTGDGFCRHKRDGLYRNPGDCSGILHCFGGDVFEYPSCPVALSFNEKTGKCDYKHNVEGCSAGEEEECSRHGAFIADPEDCSTFYRCVWGRRVQMTCPSGTLFNPSLSVCDWPSEVKSCSKSLH</sequence>
<name>A0A8S1HV36_9PELO</name>
<accession>A0A8S1HV36</accession>
<dbReference type="OrthoDB" id="6020543at2759"/>
<feature type="domain" description="Chitin-binding type-2" evidence="8">
    <location>
        <begin position="1161"/>
        <end position="1217"/>
    </location>
</feature>
<reference evidence="9" key="1">
    <citation type="submission" date="2020-10" db="EMBL/GenBank/DDBJ databases">
        <authorList>
            <person name="Kikuchi T."/>
        </authorList>
    </citation>
    <scope>NUCLEOTIDE SEQUENCE</scope>
    <source>
        <strain evidence="9">NKZ352</strain>
    </source>
</reference>
<evidence type="ECO:0000259" key="8">
    <source>
        <dbReference type="PROSITE" id="PS50940"/>
    </source>
</evidence>
<dbReference type="GO" id="GO:0008061">
    <property type="term" value="F:chitin binding"/>
    <property type="evidence" value="ECO:0007669"/>
    <property type="project" value="UniProtKB-KW"/>
</dbReference>
<keyword evidence="10" id="KW-1185">Reference proteome</keyword>
<dbReference type="InterPro" id="IPR002557">
    <property type="entry name" value="Chitin-bd_dom"/>
</dbReference>
<gene>
    <name evidence="9" type="ORF">CAUJ_LOCUS14711</name>
</gene>
<organism evidence="9 10">
    <name type="scientific">Caenorhabditis auriculariae</name>
    <dbReference type="NCBI Taxonomy" id="2777116"/>
    <lineage>
        <taxon>Eukaryota</taxon>
        <taxon>Metazoa</taxon>
        <taxon>Ecdysozoa</taxon>
        <taxon>Nematoda</taxon>
        <taxon>Chromadorea</taxon>
        <taxon>Rhabditida</taxon>
        <taxon>Rhabditina</taxon>
        <taxon>Rhabditomorpha</taxon>
        <taxon>Rhabditoidea</taxon>
        <taxon>Rhabditidae</taxon>
        <taxon>Peloderinae</taxon>
        <taxon>Caenorhabditis</taxon>
    </lineage>
</organism>
<dbReference type="Gene3D" id="2.170.140.10">
    <property type="entry name" value="Chitin binding domain"/>
    <property type="match status" value="3"/>
</dbReference>
<protein>
    <recommendedName>
        <fullName evidence="8">Chitin-binding type-2 domain-containing protein</fullName>
    </recommendedName>
</protein>
<feature type="domain" description="Chitin-binding type-2" evidence="8">
    <location>
        <begin position="820"/>
        <end position="877"/>
    </location>
</feature>
<keyword evidence="4" id="KW-0677">Repeat</keyword>
<feature type="domain" description="Chitin-binding type-2" evidence="8">
    <location>
        <begin position="1024"/>
        <end position="1081"/>
    </location>
</feature>
<feature type="domain" description="Chitin-binding type-2" evidence="8">
    <location>
        <begin position="90"/>
        <end position="145"/>
    </location>
</feature>
<feature type="compositionally biased region" description="Polar residues" evidence="7">
    <location>
        <begin position="715"/>
        <end position="730"/>
    </location>
</feature>
<evidence type="ECO:0000256" key="3">
    <source>
        <dbReference type="ARBA" id="ARBA00022729"/>
    </source>
</evidence>
<keyword evidence="3" id="KW-0732">Signal</keyword>
<feature type="compositionally biased region" description="Low complexity" evidence="7">
    <location>
        <begin position="705"/>
        <end position="714"/>
    </location>
</feature>
<feature type="domain" description="Chitin-binding type-2" evidence="8">
    <location>
        <begin position="1100"/>
        <end position="1158"/>
    </location>
</feature>
<dbReference type="PROSITE" id="PS50940">
    <property type="entry name" value="CHIT_BIND_II"/>
    <property type="match status" value="11"/>
</dbReference>
<feature type="region of interest" description="Disordered" evidence="7">
    <location>
        <begin position="891"/>
        <end position="958"/>
    </location>
</feature>
<dbReference type="Gene3D" id="3.20.20.80">
    <property type="entry name" value="Glycosidases"/>
    <property type="match status" value="2"/>
</dbReference>
<feature type="region of interest" description="Disordered" evidence="7">
    <location>
        <begin position="669"/>
        <end position="730"/>
    </location>
</feature>
<feature type="domain" description="Chitin-binding type-2" evidence="8">
    <location>
        <begin position="748"/>
        <end position="805"/>
    </location>
</feature>
<dbReference type="SMART" id="SM00494">
    <property type="entry name" value="ChtBD2"/>
    <property type="match status" value="11"/>
</dbReference>
<keyword evidence="6" id="KW-0325">Glycoprotein</keyword>
<feature type="compositionally biased region" description="Low complexity" evidence="7">
    <location>
        <begin position="900"/>
        <end position="922"/>
    </location>
</feature>
<feature type="domain" description="Chitin-binding type-2" evidence="8">
    <location>
        <begin position="956"/>
        <end position="1009"/>
    </location>
</feature>